<evidence type="ECO:0000313" key="26">
    <source>
        <dbReference type="RefSeq" id="XP_017977166.1"/>
    </source>
</evidence>
<dbReference type="InterPro" id="IPR003591">
    <property type="entry name" value="Leu-rich_rpt_typical-subtyp"/>
</dbReference>
<keyword evidence="10" id="KW-0812">Transmembrane</keyword>
<evidence type="ECO:0000256" key="22">
    <source>
        <dbReference type="PROSITE-ProRule" id="PRU10141"/>
    </source>
</evidence>
<reference evidence="26" key="2">
    <citation type="submission" date="2025-08" db="UniProtKB">
        <authorList>
            <consortium name="RefSeq"/>
        </authorList>
    </citation>
    <scope>IDENTIFICATION</scope>
</reference>
<organism evidence="25 26">
    <name type="scientific">Theobroma cacao</name>
    <name type="common">Cacao</name>
    <name type="synonym">Cocoa</name>
    <dbReference type="NCBI Taxonomy" id="3641"/>
    <lineage>
        <taxon>Eukaryota</taxon>
        <taxon>Viridiplantae</taxon>
        <taxon>Streptophyta</taxon>
        <taxon>Embryophyta</taxon>
        <taxon>Tracheophyta</taxon>
        <taxon>Spermatophyta</taxon>
        <taxon>Magnoliopsida</taxon>
        <taxon>eudicotyledons</taxon>
        <taxon>Gunneridae</taxon>
        <taxon>Pentapetalae</taxon>
        <taxon>rosids</taxon>
        <taxon>malvids</taxon>
        <taxon>Malvales</taxon>
        <taxon>Malvaceae</taxon>
        <taxon>Byttnerioideae</taxon>
        <taxon>Theobroma</taxon>
    </lineage>
</organism>
<keyword evidence="16" id="KW-1133">Transmembrane helix</keyword>
<comment type="catalytic activity">
    <reaction evidence="20">
        <text>L-threonyl-[protein] + ATP = O-phospho-L-threonyl-[protein] + ADP + H(+)</text>
        <dbReference type="Rhea" id="RHEA:46608"/>
        <dbReference type="Rhea" id="RHEA-COMP:11060"/>
        <dbReference type="Rhea" id="RHEA-COMP:11605"/>
        <dbReference type="ChEBI" id="CHEBI:15378"/>
        <dbReference type="ChEBI" id="CHEBI:30013"/>
        <dbReference type="ChEBI" id="CHEBI:30616"/>
        <dbReference type="ChEBI" id="CHEBI:61977"/>
        <dbReference type="ChEBI" id="CHEBI:456216"/>
        <dbReference type="EC" id="2.7.11.1"/>
    </reaction>
</comment>
<dbReference type="GeneID" id="18597566"/>
<evidence type="ECO:0000256" key="7">
    <source>
        <dbReference type="ARBA" id="ARBA00022553"/>
    </source>
</evidence>
<dbReference type="PANTHER" id="PTHR48053">
    <property type="entry name" value="LEUCINE RICH REPEAT FAMILY PROTEIN, EXPRESSED"/>
    <property type="match status" value="1"/>
</dbReference>
<dbReference type="PROSITE" id="PS00107">
    <property type="entry name" value="PROTEIN_KINASE_ATP"/>
    <property type="match status" value="1"/>
</dbReference>
<evidence type="ECO:0000259" key="24">
    <source>
        <dbReference type="PROSITE" id="PS50011"/>
    </source>
</evidence>
<dbReference type="InterPro" id="IPR032675">
    <property type="entry name" value="LRR_dom_sf"/>
</dbReference>
<evidence type="ECO:0000256" key="19">
    <source>
        <dbReference type="ARBA" id="ARBA00023180"/>
    </source>
</evidence>
<dbReference type="FunFam" id="3.80.10.10:FF:001158">
    <property type="entry name" value="Leucine-rich repeat protein kinase family protein"/>
    <property type="match status" value="1"/>
</dbReference>
<evidence type="ECO:0000256" key="6">
    <source>
        <dbReference type="ARBA" id="ARBA00022527"/>
    </source>
</evidence>
<dbReference type="SUPFAM" id="SSF56112">
    <property type="entry name" value="Protein kinase-like (PK-like)"/>
    <property type="match status" value="1"/>
</dbReference>
<dbReference type="SMART" id="SM00369">
    <property type="entry name" value="LRR_TYP"/>
    <property type="match status" value="7"/>
</dbReference>
<keyword evidence="12" id="KW-0677">Repeat</keyword>
<evidence type="ECO:0000256" key="1">
    <source>
        <dbReference type="ARBA" id="ARBA00004251"/>
    </source>
</evidence>
<accession>A0AB32WEN7</accession>
<feature type="domain" description="Protein kinase" evidence="24">
    <location>
        <begin position="703"/>
        <end position="975"/>
    </location>
</feature>
<keyword evidence="9" id="KW-0808">Transferase</keyword>
<evidence type="ECO:0000256" key="5">
    <source>
        <dbReference type="ARBA" id="ARBA00022475"/>
    </source>
</evidence>
<evidence type="ECO:0000256" key="23">
    <source>
        <dbReference type="SAM" id="SignalP"/>
    </source>
</evidence>
<dbReference type="Proteomes" id="UP000694886">
    <property type="component" value="Chromosome 5"/>
</dbReference>
<dbReference type="FunFam" id="3.80.10.10:FF:000288">
    <property type="entry name" value="LRR receptor-like serine/threonine-protein kinase EFR"/>
    <property type="match status" value="1"/>
</dbReference>
<dbReference type="InterPro" id="IPR001611">
    <property type="entry name" value="Leu-rich_rpt"/>
</dbReference>
<keyword evidence="15 22" id="KW-0067">ATP-binding</keyword>
<sequence>MKLTCLFFQGILLLWMSSCSESAMIPAFANESDRLALLDFKNRVTQDPRHVMDSWNNSVHFCSWVGVTCSPSNGRVVILNLEDQKLVGSLPPSIGNLTSLTRINLVNNNFRGEIPQEIGRLLRLQHLNLTYNSFGGQIPTNLTHCTELVIIRLAFNGLIGQIPDQLASLSKLEFLLLQANNLTGTIPTWIGNFSSLHALSLAQNNLQGTIPDELGQLSGLGVFHLYGNYLSGIIPPSIYNISSIYYFSVTQNQLQGHLPPDVGLTLPNLEIFAGGVNNFTGTIPVSLSNASRLQIIDFQGNGLTGTIPRNLGNLGHLIRLNFDENKLGTGKIGDLSFFDSLTNISTLGVLGLAGNLFGGELPSSIANLSDKLKSFTIGRNLINGTIPIGIGNLVNLYSLGMEGNQLEGTLPDVLGKLQNLEGLHLNYNRFSGSMPFSLGNLTALIRLFMEENRFEGSIPPSLGNCQNLLVLNFSSNNLSGTIPREILALSSLTIALSMSNNSLSGSIPVEVVNLDNLVELDLAENRLSGEIPSSLASCISLERLYLEGNAFEGTIPLSLKSLRGLEEIDLSRNNLSGQIPEFLSKILFLKHLNLSHNDFDGEVSQAGIFGNASAFSVVGNNKLCGGVQDLHLPTCTRKSPGRRLAPKVVIPVTGAVIFVVLLLCSYASYHRVRNSGSQSNASFSKEWQLCMSYSDIVKATDGFSEENLIGSGSFGSVYKGTISRDETVVAIKVLNLQQQGASRSFIDECNALRSVRHRNLLKIITACSTVDHQGNDFKALVFEFMPNGNLDQWLHPGGNDQYQSMRLSLIQRLNIAIDIASALDYLHHHCVTPIVHCDLKPSNVLLDENITAHVGDFGLARFIFDSSSNASRSQTMSVRLKGSMGYIPPEYGMGGQVSIHGDTYSYGILLLEMLTGKRPTDDSFEDDLGICEFVDRALPGHVMDIVDRSMLFEEENVHKKVRGNREDYVEERALIKNQNSHVSSVRRREECLISMMKIGLSCAATLPSERLTMTVVVNNLLDIKAMLVAISGF</sequence>
<comment type="subcellular location">
    <subcellularLocation>
        <location evidence="1">Cell membrane</location>
        <topology evidence="1">Single-pass type I membrane protein</topology>
    </subcellularLocation>
</comment>
<dbReference type="InterPro" id="IPR013210">
    <property type="entry name" value="LRR_N_plant-typ"/>
</dbReference>
<dbReference type="InterPro" id="IPR008271">
    <property type="entry name" value="Ser/Thr_kinase_AS"/>
</dbReference>
<dbReference type="KEGG" id="tcc:18597566"/>
<keyword evidence="8" id="KW-0433">Leucine-rich repeat</keyword>
<dbReference type="PROSITE" id="PS51257">
    <property type="entry name" value="PROKAR_LIPOPROTEIN"/>
    <property type="match status" value="1"/>
</dbReference>
<evidence type="ECO:0000256" key="15">
    <source>
        <dbReference type="ARBA" id="ARBA00022840"/>
    </source>
</evidence>
<dbReference type="EC" id="2.7.11.1" evidence="4"/>
<dbReference type="InterPro" id="IPR051716">
    <property type="entry name" value="Plant_RL_S/T_kinase"/>
</dbReference>
<keyword evidence="13 22" id="KW-0547">Nucleotide-binding</keyword>
<dbReference type="PROSITE" id="PS00108">
    <property type="entry name" value="PROTEIN_KINASE_ST"/>
    <property type="match status" value="1"/>
</dbReference>
<keyword evidence="14" id="KW-0418">Kinase</keyword>
<evidence type="ECO:0000256" key="3">
    <source>
        <dbReference type="ARBA" id="ARBA00009592"/>
    </source>
</evidence>
<evidence type="ECO:0000313" key="25">
    <source>
        <dbReference type="Proteomes" id="UP000694886"/>
    </source>
</evidence>
<dbReference type="Pfam" id="PF08263">
    <property type="entry name" value="LRRNT_2"/>
    <property type="match status" value="1"/>
</dbReference>
<dbReference type="GO" id="GO:0005886">
    <property type="term" value="C:plasma membrane"/>
    <property type="evidence" value="ECO:0007669"/>
    <property type="project" value="UniProtKB-SubCell"/>
</dbReference>
<feature type="chain" id="PRO_5044204263" description="non-specific serine/threonine protein kinase" evidence="23">
    <location>
        <begin position="23"/>
        <end position="1033"/>
    </location>
</feature>
<evidence type="ECO:0000256" key="12">
    <source>
        <dbReference type="ARBA" id="ARBA00022737"/>
    </source>
</evidence>
<comment type="similarity">
    <text evidence="2">Belongs to the protein kinase superfamily. Ser/Thr protein kinase family.</text>
</comment>
<evidence type="ECO:0000256" key="18">
    <source>
        <dbReference type="ARBA" id="ARBA00023170"/>
    </source>
</evidence>
<dbReference type="Gramene" id="Tc05v2_t001620.3">
    <property type="protein sequence ID" value="Tc05v2_p001620.3"/>
    <property type="gene ID" value="Tc05v2_g001620"/>
</dbReference>
<dbReference type="Pfam" id="PF00069">
    <property type="entry name" value="Pkinase"/>
    <property type="match status" value="1"/>
</dbReference>
<evidence type="ECO:0000256" key="17">
    <source>
        <dbReference type="ARBA" id="ARBA00023136"/>
    </source>
</evidence>
<evidence type="ECO:0000256" key="9">
    <source>
        <dbReference type="ARBA" id="ARBA00022679"/>
    </source>
</evidence>
<dbReference type="PANTHER" id="PTHR48053:SF37">
    <property type="entry name" value="LEUCINE-RICH REPEAT PROTEIN KINASE FAMILY PROTEIN"/>
    <property type="match status" value="1"/>
</dbReference>
<dbReference type="Gene3D" id="1.10.510.10">
    <property type="entry name" value="Transferase(Phosphotransferase) domain 1"/>
    <property type="match status" value="1"/>
</dbReference>
<keyword evidence="17" id="KW-0472">Membrane</keyword>
<comment type="catalytic activity">
    <reaction evidence="21">
        <text>L-seryl-[protein] + ATP = O-phospho-L-seryl-[protein] + ADP + H(+)</text>
        <dbReference type="Rhea" id="RHEA:17989"/>
        <dbReference type="Rhea" id="RHEA-COMP:9863"/>
        <dbReference type="Rhea" id="RHEA-COMP:11604"/>
        <dbReference type="ChEBI" id="CHEBI:15378"/>
        <dbReference type="ChEBI" id="CHEBI:29999"/>
        <dbReference type="ChEBI" id="CHEBI:30616"/>
        <dbReference type="ChEBI" id="CHEBI:83421"/>
        <dbReference type="ChEBI" id="CHEBI:456216"/>
        <dbReference type="EC" id="2.7.11.1"/>
    </reaction>
</comment>
<dbReference type="Gene3D" id="3.30.200.20">
    <property type="entry name" value="Phosphorylase Kinase, domain 1"/>
    <property type="match status" value="1"/>
</dbReference>
<feature type="binding site" evidence="22">
    <location>
        <position position="732"/>
    </location>
    <ligand>
        <name>ATP</name>
        <dbReference type="ChEBI" id="CHEBI:30616"/>
    </ligand>
</feature>
<dbReference type="FunFam" id="3.80.10.10:FF:000275">
    <property type="entry name" value="Leucine-rich repeat receptor-like protein kinase"/>
    <property type="match status" value="1"/>
</dbReference>
<protein>
    <recommendedName>
        <fullName evidence="4">non-specific serine/threonine protein kinase</fullName>
        <ecNumber evidence="4">2.7.11.1</ecNumber>
    </recommendedName>
</protein>
<feature type="signal peptide" evidence="23">
    <location>
        <begin position="1"/>
        <end position="22"/>
    </location>
</feature>
<dbReference type="CDD" id="cd14066">
    <property type="entry name" value="STKc_IRAK"/>
    <property type="match status" value="1"/>
</dbReference>
<dbReference type="GO" id="GO:0005524">
    <property type="term" value="F:ATP binding"/>
    <property type="evidence" value="ECO:0007669"/>
    <property type="project" value="UniProtKB-UniRule"/>
</dbReference>
<name>A0AB32WEN7_THECC</name>
<dbReference type="FunFam" id="3.30.200.20:FF:000432">
    <property type="entry name" value="LRR receptor-like serine/threonine-protein kinase EFR"/>
    <property type="match status" value="1"/>
</dbReference>
<keyword evidence="7" id="KW-0597">Phosphoprotein</keyword>
<comment type="similarity">
    <text evidence="3">Belongs to the RLP family.</text>
</comment>
<dbReference type="PROSITE" id="PS50011">
    <property type="entry name" value="PROTEIN_KINASE_DOM"/>
    <property type="match status" value="1"/>
</dbReference>
<dbReference type="GO" id="GO:0004674">
    <property type="term" value="F:protein serine/threonine kinase activity"/>
    <property type="evidence" value="ECO:0007669"/>
    <property type="project" value="UniProtKB-KW"/>
</dbReference>
<evidence type="ECO:0000256" key="21">
    <source>
        <dbReference type="ARBA" id="ARBA00048679"/>
    </source>
</evidence>
<dbReference type="InterPro" id="IPR011009">
    <property type="entry name" value="Kinase-like_dom_sf"/>
</dbReference>
<evidence type="ECO:0000256" key="13">
    <source>
        <dbReference type="ARBA" id="ARBA00022741"/>
    </source>
</evidence>
<evidence type="ECO:0000256" key="14">
    <source>
        <dbReference type="ARBA" id="ARBA00022777"/>
    </source>
</evidence>
<keyword evidence="6" id="KW-0723">Serine/threonine-protein kinase</keyword>
<dbReference type="InterPro" id="IPR017441">
    <property type="entry name" value="Protein_kinase_ATP_BS"/>
</dbReference>
<evidence type="ECO:0000256" key="16">
    <source>
        <dbReference type="ARBA" id="ARBA00022989"/>
    </source>
</evidence>
<evidence type="ECO:0000256" key="10">
    <source>
        <dbReference type="ARBA" id="ARBA00022692"/>
    </source>
</evidence>
<evidence type="ECO:0000256" key="11">
    <source>
        <dbReference type="ARBA" id="ARBA00022729"/>
    </source>
</evidence>
<evidence type="ECO:0000256" key="4">
    <source>
        <dbReference type="ARBA" id="ARBA00012513"/>
    </source>
</evidence>
<evidence type="ECO:0000256" key="8">
    <source>
        <dbReference type="ARBA" id="ARBA00022614"/>
    </source>
</evidence>
<evidence type="ECO:0000256" key="2">
    <source>
        <dbReference type="ARBA" id="ARBA00008684"/>
    </source>
</evidence>
<dbReference type="FunFam" id="1.10.510.10:FF:000358">
    <property type="entry name" value="Putative leucine-rich repeat receptor-like serine/threonine-protein kinase"/>
    <property type="match status" value="1"/>
</dbReference>
<proteinExistence type="inferred from homology"/>
<dbReference type="Pfam" id="PF00560">
    <property type="entry name" value="LRR_1"/>
    <property type="match status" value="10"/>
</dbReference>
<keyword evidence="11 23" id="KW-0732">Signal</keyword>
<dbReference type="InterPro" id="IPR000719">
    <property type="entry name" value="Prot_kinase_dom"/>
</dbReference>
<gene>
    <name evidence="26" type="primary">LOC18597566</name>
</gene>
<dbReference type="AlphaFoldDB" id="A0AB32WEN7"/>
<keyword evidence="5" id="KW-1003">Cell membrane</keyword>
<reference evidence="25" key="1">
    <citation type="journal article" date="1997" name="Nucleic Acids Res.">
        <title>tRNAscan-SE: a program for improved detection of transfer RNA genes in genomic sequence.</title>
        <authorList>
            <person name="Lowe T.M."/>
            <person name="Eddy S.R."/>
        </authorList>
    </citation>
    <scope>NUCLEOTIDE SEQUENCE [LARGE SCALE GENOMIC DNA]</scope>
    <source>
        <strain evidence="25">r\B97-61/B2</strain>
    </source>
</reference>
<keyword evidence="19" id="KW-0325">Glycoprotein</keyword>
<keyword evidence="18" id="KW-0675">Receptor</keyword>
<dbReference type="RefSeq" id="XP_017977166.1">
    <property type="nucleotide sequence ID" value="XM_018121677.1"/>
</dbReference>
<dbReference type="SUPFAM" id="SSF52058">
    <property type="entry name" value="L domain-like"/>
    <property type="match status" value="2"/>
</dbReference>
<dbReference type="SMART" id="SM00220">
    <property type="entry name" value="S_TKc"/>
    <property type="match status" value="1"/>
</dbReference>
<evidence type="ECO:0000256" key="20">
    <source>
        <dbReference type="ARBA" id="ARBA00047899"/>
    </source>
</evidence>
<dbReference type="Gene3D" id="3.80.10.10">
    <property type="entry name" value="Ribonuclease Inhibitor"/>
    <property type="match status" value="4"/>
</dbReference>